<gene>
    <name evidence="1" type="ORF">PAPOLLO_LOCUS1063</name>
</gene>
<keyword evidence="2" id="KW-1185">Reference proteome</keyword>
<dbReference type="AlphaFoldDB" id="A0A8S3W1Y4"/>
<protein>
    <submittedName>
        <fullName evidence="1">(apollo) hypothetical protein</fullName>
    </submittedName>
</protein>
<accession>A0A8S3W1Y4</accession>
<dbReference type="InterPro" id="IPR010562">
    <property type="entry name" value="Haemolymph_juvenile_hormone-bd"/>
</dbReference>
<dbReference type="Proteomes" id="UP000691718">
    <property type="component" value="Unassembled WGS sequence"/>
</dbReference>
<evidence type="ECO:0000313" key="1">
    <source>
        <dbReference type="EMBL" id="CAG4935842.1"/>
    </source>
</evidence>
<reference evidence="1" key="1">
    <citation type="submission" date="2021-04" db="EMBL/GenBank/DDBJ databases">
        <authorList>
            <person name="Tunstrom K."/>
        </authorList>
    </citation>
    <scope>NUCLEOTIDE SEQUENCE</scope>
</reference>
<name>A0A8S3W1Y4_PARAO</name>
<proteinExistence type="predicted"/>
<comment type="caution">
    <text evidence="1">The sequence shown here is derived from an EMBL/GenBank/DDBJ whole genome shotgun (WGS) entry which is preliminary data.</text>
</comment>
<evidence type="ECO:0000313" key="2">
    <source>
        <dbReference type="Proteomes" id="UP000691718"/>
    </source>
</evidence>
<dbReference type="Pfam" id="PF06585">
    <property type="entry name" value="JHBP"/>
    <property type="match status" value="1"/>
</dbReference>
<organism evidence="1 2">
    <name type="scientific">Parnassius apollo</name>
    <name type="common">Apollo butterfly</name>
    <name type="synonym">Papilio apollo</name>
    <dbReference type="NCBI Taxonomy" id="110799"/>
    <lineage>
        <taxon>Eukaryota</taxon>
        <taxon>Metazoa</taxon>
        <taxon>Ecdysozoa</taxon>
        <taxon>Arthropoda</taxon>
        <taxon>Hexapoda</taxon>
        <taxon>Insecta</taxon>
        <taxon>Pterygota</taxon>
        <taxon>Neoptera</taxon>
        <taxon>Endopterygota</taxon>
        <taxon>Lepidoptera</taxon>
        <taxon>Glossata</taxon>
        <taxon>Ditrysia</taxon>
        <taxon>Papilionoidea</taxon>
        <taxon>Papilionidae</taxon>
        <taxon>Parnassiinae</taxon>
        <taxon>Parnassini</taxon>
        <taxon>Parnassius</taxon>
        <taxon>Parnassius</taxon>
    </lineage>
</organism>
<dbReference type="OrthoDB" id="6591956at2759"/>
<dbReference type="EMBL" id="CAJQZP010000065">
    <property type="protein sequence ID" value="CAG4935842.1"/>
    <property type="molecule type" value="Genomic_DNA"/>
</dbReference>
<sequence>MVKFKGHNIMKQYMQNKPVKRGFNMWCRADSKTGYLLQFDFYTDKIKIFATLKYKTVNGNNGQKHWKITGYDYSYDLIERVYIKLENLFNGDETRAKPILDILNNSWKELITEIGAPTIKELIAKAVDSIKKFFLAVPTTELELL</sequence>